<feature type="transmembrane region" description="Helical" evidence="1">
    <location>
        <begin position="108"/>
        <end position="130"/>
    </location>
</feature>
<sequence>MKISTKQFIQTALLLAICIASQFFKNLSVYLTGPIVNTTIIIAVLAVGLWSGLFISIIAPVTAFFISGSPIMSAIPLMFPAVMAGNTVLAVCVWYFQKHFHFRHKLPVGFIAGSLLKASFMGIVIVLILLPSFGGNIASHLPKPEALPVVLATARITFSITQLITALTGSLLAYIIWIPLQKYLKKED</sequence>
<dbReference type="RefSeq" id="WP_160560113.1">
    <property type="nucleotide sequence ID" value="NZ_QZDT01000015.1"/>
</dbReference>
<accession>A0A9X5BG24</accession>
<proteinExistence type="predicted"/>
<dbReference type="InterPro" id="IPR024529">
    <property type="entry name" value="ECF_trnsprt_substrate-spec"/>
</dbReference>
<dbReference type="OrthoDB" id="9809154at2"/>
<feature type="transmembrane region" description="Helical" evidence="1">
    <location>
        <begin position="53"/>
        <end position="71"/>
    </location>
</feature>
<dbReference type="Gene3D" id="1.10.1760.20">
    <property type="match status" value="1"/>
</dbReference>
<dbReference type="EMBL" id="QZDT01000015">
    <property type="protein sequence ID" value="NBJ93028.1"/>
    <property type="molecule type" value="Genomic_DNA"/>
</dbReference>
<feature type="transmembrane region" description="Helical" evidence="1">
    <location>
        <begin position="150"/>
        <end position="177"/>
    </location>
</feature>
<keyword evidence="1" id="KW-0812">Transmembrane</keyword>
<dbReference type="Pfam" id="PF12822">
    <property type="entry name" value="ECF_trnsprt"/>
    <property type="match status" value="1"/>
</dbReference>
<keyword evidence="1" id="KW-1133">Transmembrane helix</keyword>
<evidence type="ECO:0000313" key="3">
    <source>
        <dbReference type="Proteomes" id="UP001154420"/>
    </source>
</evidence>
<dbReference type="AlphaFoldDB" id="A0A9X5BG24"/>
<name>A0A9X5BG24_9FIRM</name>
<organism evidence="2 3">
    <name type="scientific">Parablautia muri</name>
    <dbReference type="NCBI Taxonomy" id="2320879"/>
    <lineage>
        <taxon>Bacteria</taxon>
        <taxon>Bacillati</taxon>
        <taxon>Bacillota</taxon>
        <taxon>Clostridia</taxon>
        <taxon>Lachnospirales</taxon>
        <taxon>Lachnospiraceae</taxon>
        <taxon>Parablautia</taxon>
    </lineage>
</organism>
<dbReference type="GO" id="GO:0022857">
    <property type="term" value="F:transmembrane transporter activity"/>
    <property type="evidence" value="ECO:0007669"/>
    <property type="project" value="InterPro"/>
</dbReference>
<gene>
    <name evidence="2" type="ORF">D5281_10575</name>
</gene>
<reference evidence="2" key="1">
    <citation type="submission" date="2018-09" db="EMBL/GenBank/DDBJ databases">
        <title>Murine metabolic-syndrome-specific gut microbial biobank.</title>
        <authorList>
            <person name="Liu C."/>
        </authorList>
    </citation>
    <scope>NUCLEOTIDE SEQUENCE</scope>
    <source>
        <strain evidence="2">D42-62</strain>
    </source>
</reference>
<evidence type="ECO:0000256" key="1">
    <source>
        <dbReference type="SAM" id="Phobius"/>
    </source>
</evidence>
<evidence type="ECO:0000313" key="2">
    <source>
        <dbReference type="EMBL" id="NBJ93028.1"/>
    </source>
</evidence>
<keyword evidence="1" id="KW-0472">Membrane</keyword>
<keyword evidence="3" id="KW-1185">Reference proteome</keyword>
<comment type="caution">
    <text evidence="2">The sequence shown here is derived from an EMBL/GenBank/DDBJ whole genome shotgun (WGS) entry which is preliminary data.</text>
</comment>
<feature type="transmembrane region" description="Helical" evidence="1">
    <location>
        <begin position="77"/>
        <end position="96"/>
    </location>
</feature>
<protein>
    <submittedName>
        <fullName evidence="2">ECF transporter S component</fullName>
    </submittedName>
</protein>
<dbReference type="Proteomes" id="UP001154420">
    <property type="component" value="Unassembled WGS sequence"/>
</dbReference>